<keyword evidence="1" id="KW-0812">Transmembrane</keyword>
<comment type="caution">
    <text evidence="2">The sequence shown here is derived from an EMBL/GenBank/DDBJ whole genome shotgun (WGS) entry which is preliminary data.</text>
</comment>
<dbReference type="PANTHER" id="PTHR22943">
    <property type="entry name" value="7-TRANSMEMBRANE DOMAIN RECEPTOR C.ELEGANS"/>
    <property type="match status" value="1"/>
</dbReference>
<accession>A0AAV5U8F4</accession>
<protein>
    <recommendedName>
        <fullName evidence="4">G protein-coupled receptor</fullName>
    </recommendedName>
</protein>
<keyword evidence="1" id="KW-1133">Transmembrane helix</keyword>
<evidence type="ECO:0000313" key="3">
    <source>
        <dbReference type="Proteomes" id="UP001432027"/>
    </source>
</evidence>
<dbReference type="PANTHER" id="PTHR22943:SF248">
    <property type="entry name" value="SEVEN TM RECEPTOR"/>
    <property type="match status" value="1"/>
</dbReference>
<dbReference type="InterPro" id="IPR019428">
    <property type="entry name" value="7TM_GPCR_serpentine_rcpt_Str"/>
</dbReference>
<evidence type="ECO:0000313" key="2">
    <source>
        <dbReference type="EMBL" id="GMT03166.1"/>
    </source>
</evidence>
<proteinExistence type="predicted"/>
<gene>
    <name evidence="2" type="ORF">PENTCL1PPCAC_25340</name>
</gene>
<reference evidence="2" key="1">
    <citation type="submission" date="2023-10" db="EMBL/GenBank/DDBJ databases">
        <title>Genome assembly of Pristionchus species.</title>
        <authorList>
            <person name="Yoshida K."/>
            <person name="Sommer R.J."/>
        </authorList>
    </citation>
    <scope>NUCLEOTIDE SEQUENCE</scope>
    <source>
        <strain evidence="2">RS0144</strain>
    </source>
</reference>
<dbReference type="AlphaFoldDB" id="A0AAV5U8F4"/>
<feature type="transmembrane region" description="Helical" evidence="1">
    <location>
        <begin position="156"/>
        <end position="180"/>
    </location>
</feature>
<feature type="transmembrane region" description="Helical" evidence="1">
    <location>
        <begin position="6"/>
        <end position="29"/>
    </location>
</feature>
<dbReference type="Proteomes" id="UP001432027">
    <property type="component" value="Unassembled WGS sequence"/>
</dbReference>
<dbReference type="EMBL" id="BTSX01000006">
    <property type="protein sequence ID" value="GMT03166.1"/>
    <property type="molecule type" value="Genomic_DNA"/>
</dbReference>
<evidence type="ECO:0000256" key="1">
    <source>
        <dbReference type="SAM" id="Phobius"/>
    </source>
</evidence>
<dbReference type="Pfam" id="PF10326">
    <property type="entry name" value="7TM_GPCR_Str"/>
    <property type="match status" value="1"/>
</dbReference>
<name>A0AAV5U8F4_9BILA</name>
<feature type="non-terminal residue" evidence="2">
    <location>
        <position position="1"/>
    </location>
</feature>
<feature type="transmembrane region" description="Helical" evidence="1">
    <location>
        <begin position="50"/>
        <end position="75"/>
    </location>
</feature>
<feature type="transmembrane region" description="Helical" evidence="1">
    <location>
        <begin position="235"/>
        <end position="255"/>
    </location>
</feature>
<organism evidence="2 3">
    <name type="scientific">Pristionchus entomophagus</name>
    <dbReference type="NCBI Taxonomy" id="358040"/>
    <lineage>
        <taxon>Eukaryota</taxon>
        <taxon>Metazoa</taxon>
        <taxon>Ecdysozoa</taxon>
        <taxon>Nematoda</taxon>
        <taxon>Chromadorea</taxon>
        <taxon>Rhabditida</taxon>
        <taxon>Rhabditina</taxon>
        <taxon>Diplogasteromorpha</taxon>
        <taxon>Diplogasteroidea</taxon>
        <taxon>Neodiplogasteridae</taxon>
        <taxon>Pristionchus</taxon>
    </lineage>
</organism>
<evidence type="ECO:0008006" key="4">
    <source>
        <dbReference type="Google" id="ProtNLM"/>
    </source>
</evidence>
<keyword evidence="3" id="KW-1185">Reference proteome</keyword>
<feature type="transmembrane region" description="Helical" evidence="1">
    <location>
        <begin position="201"/>
        <end position="229"/>
    </location>
</feature>
<keyword evidence="1" id="KW-0472">Membrane</keyword>
<sequence>QELHGYRYLLIVFAVNDIWFPIVHFLTAPNICSYRDAFIMFSNGIMTSKFSACFFGATFSQTMPIMAHLFVYRLISLRWHSYHRRSHMVTDKIYVKNGIVHYRFANCWFNYHSDEKMQLYVKPFLDEEFPGGGQGHIGTLYYDENGLRISAVLSTLTFNCIMTVWSTVIGVCSVLIVQFLKISDRKWSYQTQALQKQMFKTLVAQMIVPILFVYLPCAGIINCPMFWHFSVFPNLASAMVTLFPVADAVITLIMVKMFR</sequence>
<feature type="non-terminal residue" evidence="2">
    <location>
        <position position="259"/>
    </location>
</feature>